<keyword evidence="2" id="KW-1185">Reference proteome</keyword>
<name>A0A7I4Y9P2_HAECO</name>
<reference evidence="3" key="1">
    <citation type="submission" date="2020-12" db="UniProtKB">
        <authorList>
            <consortium name="WormBaseParasite"/>
        </authorList>
    </citation>
    <scope>IDENTIFICATION</scope>
    <source>
        <strain evidence="3">MHco3</strain>
    </source>
</reference>
<feature type="chain" id="PRO_5029627963" evidence="1">
    <location>
        <begin position="24"/>
        <end position="186"/>
    </location>
</feature>
<dbReference type="AlphaFoldDB" id="A0A7I4Y9P2"/>
<organism evidence="2 3">
    <name type="scientific">Haemonchus contortus</name>
    <name type="common">Barber pole worm</name>
    <dbReference type="NCBI Taxonomy" id="6289"/>
    <lineage>
        <taxon>Eukaryota</taxon>
        <taxon>Metazoa</taxon>
        <taxon>Ecdysozoa</taxon>
        <taxon>Nematoda</taxon>
        <taxon>Chromadorea</taxon>
        <taxon>Rhabditida</taxon>
        <taxon>Rhabditina</taxon>
        <taxon>Rhabditomorpha</taxon>
        <taxon>Strongyloidea</taxon>
        <taxon>Trichostrongylidae</taxon>
        <taxon>Haemonchus</taxon>
    </lineage>
</organism>
<accession>A0A7I4Y9P2</accession>
<evidence type="ECO:0000256" key="1">
    <source>
        <dbReference type="SAM" id="SignalP"/>
    </source>
</evidence>
<proteinExistence type="predicted"/>
<dbReference type="WBParaSite" id="HCON_00069860-00001">
    <property type="protein sequence ID" value="HCON_00069860-00001"/>
    <property type="gene ID" value="HCON_00069860"/>
</dbReference>
<keyword evidence="1" id="KW-0732">Signal</keyword>
<feature type="signal peptide" evidence="1">
    <location>
        <begin position="1"/>
        <end position="23"/>
    </location>
</feature>
<protein>
    <submittedName>
        <fullName evidence="3">Uncharacterized protein</fullName>
    </submittedName>
</protein>
<evidence type="ECO:0000313" key="3">
    <source>
        <dbReference type="WBParaSite" id="HCON_00069860-00001"/>
    </source>
</evidence>
<evidence type="ECO:0000313" key="2">
    <source>
        <dbReference type="Proteomes" id="UP000025227"/>
    </source>
</evidence>
<sequence>MPRLLSCLLLLSIYFLCYQRIDSSELMNKILGITRTENLTMDKLMSKYAESRIVNGRARTTNHRKVRASGAKELNRKMKGILAHQQHSLHLMSRRFNSPSITKDNPLEPIENALGHVVAFRFPFHAADIDLIIERLRQVRKKVLKAPYCNPPKKNYSDCLRVFGFLTSVHYNTLVVLHLIKTRDAG</sequence>
<dbReference type="Proteomes" id="UP000025227">
    <property type="component" value="Unplaced"/>
</dbReference>